<evidence type="ECO:0008006" key="5">
    <source>
        <dbReference type="Google" id="ProtNLM"/>
    </source>
</evidence>
<evidence type="ECO:0000313" key="4">
    <source>
        <dbReference type="Proteomes" id="UP000494106"/>
    </source>
</evidence>
<dbReference type="EMBL" id="CADEBC010000587">
    <property type="protein sequence ID" value="CAB3256799.1"/>
    <property type="molecule type" value="Genomic_DNA"/>
</dbReference>
<keyword evidence="2" id="KW-0732">Signal</keyword>
<gene>
    <name evidence="3" type="ORF">APLA_LOCUS15552</name>
</gene>
<protein>
    <recommendedName>
        <fullName evidence="5">Cytochrome oxidase subunit 1</fullName>
    </recommendedName>
</protein>
<dbReference type="Proteomes" id="UP000494106">
    <property type="component" value="Unassembled WGS sequence"/>
</dbReference>
<sequence length="97" mass="11014">MSIWLMYLWCSIKSWISLPTSLPHYSKMPPNKDQNSKYSYNRSFSNNETTMSAKVYHPATNLMPVSPPHTPTGVPPSFGSKSTNTWSRQNSHSGKYS</sequence>
<feature type="compositionally biased region" description="Polar residues" evidence="1">
    <location>
        <begin position="79"/>
        <end position="97"/>
    </location>
</feature>
<comment type="caution">
    <text evidence="3">The sequence shown here is derived from an EMBL/GenBank/DDBJ whole genome shotgun (WGS) entry which is preliminary data.</text>
</comment>
<reference evidence="3 4" key="1">
    <citation type="submission" date="2020-04" db="EMBL/GenBank/DDBJ databases">
        <authorList>
            <person name="Wallbank WR R."/>
            <person name="Pardo Diaz C."/>
            <person name="Kozak K."/>
            <person name="Martin S."/>
            <person name="Jiggins C."/>
            <person name="Moest M."/>
            <person name="Warren A I."/>
            <person name="Byers J.R.P. K."/>
            <person name="Montejo-Kovacevich G."/>
            <person name="Yen C E."/>
        </authorList>
    </citation>
    <scope>NUCLEOTIDE SEQUENCE [LARGE SCALE GENOMIC DNA]</scope>
</reference>
<feature type="signal peptide" evidence="2">
    <location>
        <begin position="1"/>
        <end position="19"/>
    </location>
</feature>
<feature type="chain" id="PRO_5035814133" description="Cytochrome oxidase subunit 1" evidence="2">
    <location>
        <begin position="20"/>
        <end position="97"/>
    </location>
</feature>
<organism evidence="3 4">
    <name type="scientific">Arctia plantaginis</name>
    <name type="common">Wood tiger moth</name>
    <name type="synonym">Phalaena plantaginis</name>
    <dbReference type="NCBI Taxonomy" id="874455"/>
    <lineage>
        <taxon>Eukaryota</taxon>
        <taxon>Metazoa</taxon>
        <taxon>Ecdysozoa</taxon>
        <taxon>Arthropoda</taxon>
        <taxon>Hexapoda</taxon>
        <taxon>Insecta</taxon>
        <taxon>Pterygota</taxon>
        <taxon>Neoptera</taxon>
        <taxon>Endopterygota</taxon>
        <taxon>Lepidoptera</taxon>
        <taxon>Glossata</taxon>
        <taxon>Ditrysia</taxon>
        <taxon>Noctuoidea</taxon>
        <taxon>Erebidae</taxon>
        <taxon>Arctiinae</taxon>
        <taxon>Arctia</taxon>
    </lineage>
</organism>
<feature type="compositionally biased region" description="Pro residues" evidence="1">
    <location>
        <begin position="65"/>
        <end position="74"/>
    </location>
</feature>
<dbReference type="AlphaFoldDB" id="A0A8S1BB31"/>
<dbReference type="OrthoDB" id="7457135at2759"/>
<evidence type="ECO:0000256" key="2">
    <source>
        <dbReference type="SAM" id="SignalP"/>
    </source>
</evidence>
<evidence type="ECO:0000256" key="1">
    <source>
        <dbReference type="SAM" id="MobiDB-lite"/>
    </source>
</evidence>
<name>A0A8S1BB31_ARCPL</name>
<proteinExistence type="predicted"/>
<keyword evidence="4" id="KW-1185">Reference proteome</keyword>
<feature type="region of interest" description="Disordered" evidence="1">
    <location>
        <begin position="61"/>
        <end position="97"/>
    </location>
</feature>
<accession>A0A8S1BB31</accession>
<evidence type="ECO:0000313" key="3">
    <source>
        <dbReference type="EMBL" id="CAB3256799.1"/>
    </source>
</evidence>